<feature type="signal peptide" evidence="1">
    <location>
        <begin position="1"/>
        <end position="19"/>
    </location>
</feature>
<proteinExistence type="predicted"/>
<evidence type="ECO:0000313" key="2">
    <source>
        <dbReference type="EMBL" id="QSX33175.1"/>
    </source>
</evidence>
<accession>A0ABX7QQC1</accession>
<dbReference type="Proteomes" id="UP000662770">
    <property type="component" value="Chromosome"/>
</dbReference>
<dbReference type="NCBIfam" id="TIGR03501">
    <property type="entry name" value="GlyGly_CTERM"/>
    <property type="match status" value="1"/>
</dbReference>
<dbReference type="InterPro" id="IPR020008">
    <property type="entry name" value="GlyGly_CTERM"/>
</dbReference>
<dbReference type="InterPro" id="IPR026443">
    <property type="entry name" value="Rhombo_lipo"/>
</dbReference>
<keyword evidence="2" id="KW-0449">Lipoprotein</keyword>
<feature type="chain" id="PRO_5047034645" evidence="1">
    <location>
        <begin position="20"/>
        <end position="273"/>
    </location>
</feature>
<name>A0ABX7QQC1_9GAMM</name>
<dbReference type="EMBL" id="CP071503">
    <property type="protein sequence ID" value="QSX33175.1"/>
    <property type="molecule type" value="Genomic_DNA"/>
</dbReference>
<dbReference type="RefSeq" id="WP_207354411.1">
    <property type="nucleotide sequence ID" value="NZ_CP071503.1"/>
</dbReference>
<gene>
    <name evidence="2" type="primary">rhlP</name>
    <name evidence="2" type="ORF">JYB87_15825</name>
</gene>
<sequence>MNVRTLLCFLMVLCLSACSQLVSHHSGNHTVSSSLVDFLYPKDAPRPALTPAVPLLKLPVRVGIAFVPPQAWRQEGVSVAEQMKLLEQVKAAFVQYDYIGHIELIPSTYLKGANGFDTLDQVGRMFDVDIMALVSYDQLQQSLERKSALLYWTIVGLYTVPGNQNSVQTFVDTAVFDLATHKMLFRAPGVSQLKESSTAIGVDVTINNQSRKGYQLAVNDMITNLDAELGRFKTRVKEEHVAKVENRAGYSGGALGILALLLLPLLRWRRARG</sequence>
<organism evidence="2 3">
    <name type="scientific">Shewanella avicenniae</name>
    <dbReference type="NCBI Taxonomy" id="2814294"/>
    <lineage>
        <taxon>Bacteria</taxon>
        <taxon>Pseudomonadati</taxon>
        <taxon>Pseudomonadota</taxon>
        <taxon>Gammaproteobacteria</taxon>
        <taxon>Alteromonadales</taxon>
        <taxon>Shewanellaceae</taxon>
        <taxon>Shewanella</taxon>
    </lineage>
</organism>
<keyword evidence="3" id="KW-1185">Reference proteome</keyword>
<keyword evidence="1" id="KW-0732">Signal</keyword>
<evidence type="ECO:0000256" key="1">
    <source>
        <dbReference type="SAM" id="SignalP"/>
    </source>
</evidence>
<evidence type="ECO:0000313" key="3">
    <source>
        <dbReference type="Proteomes" id="UP000662770"/>
    </source>
</evidence>
<dbReference type="NCBIfam" id="TIGR04179">
    <property type="entry name" value="rhombo_lipo"/>
    <property type="match status" value="1"/>
</dbReference>
<reference evidence="2 3" key="1">
    <citation type="submission" date="2021-03" db="EMBL/GenBank/DDBJ databases">
        <title>Novel species identification of genus Shewanella.</title>
        <authorList>
            <person name="Liu G."/>
            <person name="Zhang Q."/>
        </authorList>
    </citation>
    <scope>NUCLEOTIDE SEQUENCE [LARGE SCALE GENOMIC DNA]</scope>
    <source>
        <strain evidence="2 3">FJAT-51800</strain>
    </source>
</reference>
<protein>
    <submittedName>
        <fullName evidence="2">Rhombotarget lipoprotein</fullName>
    </submittedName>
</protein>